<dbReference type="GO" id="GO:0015267">
    <property type="term" value="F:channel activity"/>
    <property type="evidence" value="ECO:0007669"/>
    <property type="project" value="TreeGrafter"/>
</dbReference>
<evidence type="ECO:0000313" key="7">
    <source>
        <dbReference type="EMBL" id="CAE1320625.1"/>
    </source>
</evidence>
<evidence type="ECO:0000256" key="1">
    <source>
        <dbReference type="ARBA" id="ARBA00004141"/>
    </source>
</evidence>
<reference evidence="7" key="1">
    <citation type="submission" date="2021-01" db="EMBL/GenBank/DDBJ databases">
        <authorList>
            <person name="Li R."/>
            <person name="Bekaert M."/>
        </authorList>
    </citation>
    <scope>NUCLEOTIDE SEQUENCE</scope>
    <source>
        <strain evidence="7">Farmed</strain>
    </source>
</reference>
<dbReference type="InterPro" id="IPR023271">
    <property type="entry name" value="Aquaporin-like"/>
</dbReference>
<feature type="compositionally biased region" description="Basic and acidic residues" evidence="5">
    <location>
        <begin position="129"/>
        <end position="143"/>
    </location>
</feature>
<dbReference type="Proteomes" id="UP000597762">
    <property type="component" value="Unassembled WGS sequence"/>
</dbReference>
<sequence>MPEHVEKRSQQVCTTDLNVAVTMGFLIEGGAMMFDTWLSRIDITNWPLFDSCFKIVVSPLMVIAGISLTGMYMNPILASITSFGCKGITPSQHIIVYWLAPIIGCVLGQKLPAFCNQERKLSTAQSSKFQKEKQQKNESPERVRKIRRIRSRGNMLKKR</sequence>
<evidence type="ECO:0000256" key="4">
    <source>
        <dbReference type="ARBA" id="ARBA00023136"/>
    </source>
</evidence>
<evidence type="ECO:0000313" key="8">
    <source>
        <dbReference type="Proteomes" id="UP000597762"/>
    </source>
</evidence>
<gene>
    <name evidence="7" type="ORF">SPHA_70858</name>
</gene>
<protein>
    <submittedName>
        <fullName evidence="7">AQPN</fullName>
    </submittedName>
</protein>
<name>A0A812E9R1_ACAPH</name>
<dbReference type="SUPFAM" id="SSF81338">
    <property type="entry name" value="Aquaporin-like"/>
    <property type="match status" value="1"/>
</dbReference>
<organism evidence="7 8">
    <name type="scientific">Acanthosepion pharaonis</name>
    <name type="common">Pharaoh cuttlefish</name>
    <name type="synonym">Sepia pharaonis</name>
    <dbReference type="NCBI Taxonomy" id="158019"/>
    <lineage>
        <taxon>Eukaryota</taxon>
        <taxon>Metazoa</taxon>
        <taxon>Spiralia</taxon>
        <taxon>Lophotrochozoa</taxon>
        <taxon>Mollusca</taxon>
        <taxon>Cephalopoda</taxon>
        <taxon>Coleoidea</taxon>
        <taxon>Decapodiformes</taxon>
        <taxon>Sepiida</taxon>
        <taxon>Sepiina</taxon>
        <taxon>Sepiidae</taxon>
        <taxon>Acanthosepion</taxon>
    </lineage>
</organism>
<keyword evidence="3 6" id="KW-1133">Transmembrane helix</keyword>
<keyword evidence="2 6" id="KW-0812">Transmembrane</keyword>
<dbReference type="PANTHER" id="PTHR21191">
    <property type="entry name" value="AQUAPORIN"/>
    <property type="match status" value="1"/>
</dbReference>
<feature type="transmembrane region" description="Helical" evidence="6">
    <location>
        <begin position="53"/>
        <end position="73"/>
    </location>
</feature>
<dbReference type="EMBL" id="CAHIKZ030005188">
    <property type="protein sequence ID" value="CAE1320625.1"/>
    <property type="molecule type" value="Genomic_DNA"/>
</dbReference>
<evidence type="ECO:0000256" key="2">
    <source>
        <dbReference type="ARBA" id="ARBA00022692"/>
    </source>
</evidence>
<keyword evidence="8" id="KW-1185">Reference proteome</keyword>
<evidence type="ECO:0000256" key="3">
    <source>
        <dbReference type="ARBA" id="ARBA00022989"/>
    </source>
</evidence>
<evidence type="ECO:0000256" key="6">
    <source>
        <dbReference type="SAM" id="Phobius"/>
    </source>
</evidence>
<keyword evidence="4 6" id="KW-0472">Membrane</keyword>
<dbReference type="InterPro" id="IPR051883">
    <property type="entry name" value="AQP11/12_channel"/>
</dbReference>
<dbReference type="OrthoDB" id="1580043at2759"/>
<proteinExistence type="predicted"/>
<dbReference type="GO" id="GO:0005737">
    <property type="term" value="C:cytoplasm"/>
    <property type="evidence" value="ECO:0007669"/>
    <property type="project" value="TreeGrafter"/>
</dbReference>
<feature type="compositionally biased region" description="Basic residues" evidence="5">
    <location>
        <begin position="144"/>
        <end position="159"/>
    </location>
</feature>
<comment type="subcellular location">
    <subcellularLocation>
        <location evidence="1">Membrane</location>
        <topology evidence="1">Multi-pass membrane protein</topology>
    </subcellularLocation>
</comment>
<dbReference type="Gene3D" id="1.20.1080.10">
    <property type="entry name" value="Glycerol uptake facilitator protein"/>
    <property type="match status" value="1"/>
</dbReference>
<evidence type="ECO:0000256" key="5">
    <source>
        <dbReference type="SAM" id="MobiDB-lite"/>
    </source>
</evidence>
<dbReference type="GO" id="GO:0016020">
    <property type="term" value="C:membrane"/>
    <property type="evidence" value="ECO:0007669"/>
    <property type="project" value="UniProtKB-SubCell"/>
</dbReference>
<accession>A0A812E9R1</accession>
<feature type="region of interest" description="Disordered" evidence="5">
    <location>
        <begin position="125"/>
        <end position="159"/>
    </location>
</feature>
<dbReference type="PANTHER" id="PTHR21191:SF16">
    <property type="entry name" value="AQUAPORIN"/>
    <property type="match status" value="1"/>
</dbReference>
<comment type="caution">
    <text evidence="7">The sequence shown here is derived from an EMBL/GenBank/DDBJ whole genome shotgun (WGS) entry which is preliminary data.</text>
</comment>
<dbReference type="AlphaFoldDB" id="A0A812E9R1"/>